<protein>
    <submittedName>
        <fullName evidence="1">Uncharacterized protein</fullName>
    </submittedName>
</protein>
<comment type="caution">
    <text evidence="1">The sequence shown here is derived from an EMBL/GenBank/DDBJ whole genome shotgun (WGS) entry which is preliminary data.</text>
</comment>
<evidence type="ECO:0000313" key="2">
    <source>
        <dbReference type="Proteomes" id="UP000248329"/>
    </source>
</evidence>
<name>A0AC61L0V8_9EURY</name>
<proteinExistence type="predicted"/>
<dbReference type="EMBL" id="PQXF01000028">
    <property type="protein sequence ID" value="PXF59078.1"/>
    <property type="molecule type" value="Genomic_DNA"/>
</dbReference>
<sequence length="479" mass="56622">MWTPASTLKGLYVRNVNIRIMFLFIDREEELDFLKERYGKEDFDFIVIYGRRRIGKTELLKNFVKEVPHVYFLCNKAGTATNVQRFKKQVARFFREPEIASEDLEEIFSYIVSKAKEKLVIIFDEFPYLVEKDGAVPSLFQQVIDCVLKNEKMMLVICGSSISMMEELLGYKNPLYGRKTGHIKVKHLKFKHLKEFFPKSSKEEIIQIYSILGGVPFYLEKFDAEKSALENAKEQILSKRGMLYEEVDFLLKEEFREPDIYKNILSAMASGRTRVAEISDRSIIKASDMDRYLKSLMRIGIIKKEIPVTEIKSKKTLYTIEDNFFDFYFLFFEPNRSDIEIGETRSVEDMLERDFNMYVGRKFEKLVREEVLRYLCPFSATKTGRWWGFYRDAGKRMELEIDAICLNGNVNEILFVECKWKHLSERKASNILEELKRKSRFVQWNNDVRKEYFGIVAKKIEGKCELRGKGFFVYDLDDF</sequence>
<gene>
    <name evidence="1" type="ORF">C4B59_12065</name>
</gene>
<accession>A0AC61L0V8</accession>
<reference evidence="1" key="1">
    <citation type="submission" date="2018-01" db="EMBL/GenBank/DDBJ databases">
        <authorList>
            <person name="Krukenberg V."/>
        </authorList>
    </citation>
    <scope>NUCLEOTIDE SEQUENCE</scope>
    <source>
        <strain evidence="1">E20ANME2</strain>
    </source>
</reference>
<dbReference type="Proteomes" id="UP000248329">
    <property type="component" value="Unassembled WGS sequence"/>
</dbReference>
<organism evidence="1 2">
    <name type="scientific">Candidatus Methanogaster sp</name>
    <dbReference type="NCBI Taxonomy" id="3386292"/>
    <lineage>
        <taxon>Archaea</taxon>
        <taxon>Methanobacteriati</taxon>
        <taxon>Methanobacteriota</taxon>
        <taxon>Stenosarchaea group</taxon>
        <taxon>Methanomicrobia</taxon>
        <taxon>Methanosarcinales</taxon>
        <taxon>ANME-2 cluster</taxon>
        <taxon>Candidatus Methanogasteraceae</taxon>
        <taxon>Candidatus Methanogaster</taxon>
    </lineage>
</organism>
<evidence type="ECO:0000313" key="1">
    <source>
        <dbReference type="EMBL" id="PXF59078.1"/>
    </source>
</evidence>